<dbReference type="InterPro" id="IPR036396">
    <property type="entry name" value="Cyt_P450_sf"/>
</dbReference>
<evidence type="ECO:0000256" key="5">
    <source>
        <dbReference type="PIRSR" id="PIRSR602401-1"/>
    </source>
</evidence>
<dbReference type="EMBL" id="KZ679676">
    <property type="protein sequence ID" value="PTB59198.1"/>
    <property type="molecule type" value="Genomic_DNA"/>
</dbReference>
<dbReference type="InterPro" id="IPR050364">
    <property type="entry name" value="Cytochrome_P450_fung"/>
</dbReference>
<keyword evidence="6" id="KW-0472">Membrane</keyword>
<organism evidence="7 8">
    <name type="scientific">Trichoderma harzianum CBS 226.95</name>
    <dbReference type="NCBI Taxonomy" id="983964"/>
    <lineage>
        <taxon>Eukaryota</taxon>
        <taxon>Fungi</taxon>
        <taxon>Dikarya</taxon>
        <taxon>Ascomycota</taxon>
        <taxon>Pezizomycotina</taxon>
        <taxon>Sordariomycetes</taxon>
        <taxon>Hypocreomycetidae</taxon>
        <taxon>Hypocreales</taxon>
        <taxon>Hypocreaceae</taxon>
        <taxon>Trichoderma</taxon>
    </lineage>
</organism>
<dbReference type="GO" id="GO:0005506">
    <property type="term" value="F:iron ion binding"/>
    <property type="evidence" value="ECO:0007669"/>
    <property type="project" value="InterPro"/>
</dbReference>
<evidence type="ECO:0000256" key="6">
    <source>
        <dbReference type="SAM" id="Phobius"/>
    </source>
</evidence>
<dbReference type="GO" id="GO:0004497">
    <property type="term" value="F:monooxygenase activity"/>
    <property type="evidence" value="ECO:0007669"/>
    <property type="project" value="InterPro"/>
</dbReference>
<comment type="similarity">
    <text evidence="1">Belongs to the cytochrome P450 family.</text>
</comment>
<keyword evidence="6" id="KW-1133">Transmembrane helix</keyword>
<keyword evidence="8" id="KW-1185">Reference proteome</keyword>
<sequence>MSLTVISLPDGGVKLATLFGIVLCFLTALFHCRTSRAVKYFPGPKPWPLVGNLPYFSKVLKNMPVEIPLLAKRFGGICMLWMGSLPTLVINNLRDADELLYKNGALTSNRPKKNIFMERVMPHYIGTSEIGDELRFFRRIYTDLLAFKQSQRVKKYQNYESISMLNALCEDPDSFESHLTRGGMSVIFSAVYGVRLSRLDHPILLELFAIWGKMLRYMQPGSLIIDYLPFLEMLPLRFQPWVHLADSLASRQHAIHMTFLKMLRKQIGAGVEPVCFGADMLERQKQQGFDDKVAIGILSGMILLGGESTASMMNSFIKVMAMYPEAQKKAQQELDKVIGPSRLPTWQDQENLPYVRALIKELHRYSPILSFGAPHASTEEITYKGCTIPDATLILPSTDNLHHDPLRYDNADKFQPERFLGDELDAFASAKHPDYLKRDHINYGFGRRLCQGIYVAENSLFIQVSRYLWAFNITPRAGEPPLSMADIMETMNRKPKPFKVDITPRSDAVLQVVRQSAEEACTDIPDVDDIDIDMID</sequence>
<name>A0A2T4AQH3_TRIHA</name>
<dbReference type="STRING" id="983964.A0A2T4AQH3"/>
<evidence type="ECO:0000256" key="2">
    <source>
        <dbReference type="ARBA" id="ARBA00022723"/>
    </source>
</evidence>
<dbReference type="GO" id="GO:0020037">
    <property type="term" value="F:heme binding"/>
    <property type="evidence" value="ECO:0007669"/>
    <property type="project" value="InterPro"/>
</dbReference>
<evidence type="ECO:0000313" key="7">
    <source>
        <dbReference type="EMBL" id="PTB59198.1"/>
    </source>
</evidence>
<keyword evidence="2 5" id="KW-0479">Metal-binding</keyword>
<evidence type="ECO:0008006" key="9">
    <source>
        <dbReference type="Google" id="ProtNLM"/>
    </source>
</evidence>
<evidence type="ECO:0000256" key="4">
    <source>
        <dbReference type="ARBA" id="ARBA00023004"/>
    </source>
</evidence>
<feature type="binding site" description="axial binding residue" evidence="5">
    <location>
        <position position="450"/>
    </location>
    <ligand>
        <name>heme</name>
        <dbReference type="ChEBI" id="CHEBI:30413"/>
    </ligand>
    <ligandPart>
        <name>Fe</name>
        <dbReference type="ChEBI" id="CHEBI:18248"/>
    </ligandPart>
</feature>
<dbReference type="AlphaFoldDB" id="A0A2T4AQH3"/>
<accession>A0A2T4AQH3</accession>
<dbReference type="GO" id="GO:0016705">
    <property type="term" value="F:oxidoreductase activity, acting on paired donors, with incorporation or reduction of molecular oxygen"/>
    <property type="evidence" value="ECO:0007669"/>
    <property type="project" value="InterPro"/>
</dbReference>
<dbReference type="RefSeq" id="XP_024778875.1">
    <property type="nucleotide sequence ID" value="XM_024911637.1"/>
</dbReference>
<dbReference type="PANTHER" id="PTHR46300">
    <property type="entry name" value="P450, PUTATIVE (EUROFUNG)-RELATED-RELATED"/>
    <property type="match status" value="1"/>
</dbReference>
<dbReference type="PANTHER" id="PTHR46300:SF11">
    <property type="entry name" value="OXIDOREDUCTASE, PUTATIVE-RELATED"/>
    <property type="match status" value="1"/>
</dbReference>
<dbReference type="Gene3D" id="1.10.630.10">
    <property type="entry name" value="Cytochrome P450"/>
    <property type="match status" value="1"/>
</dbReference>
<dbReference type="PRINTS" id="PR00463">
    <property type="entry name" value="EP450I"/>
</dbReference>
<dbReference type="Pfam" id="PF00067">
    <property type="entry name" value="p450"/>
    <property type="match status" value="1"/>
</dbReference>
<dbReference type="InterPro" id="IPR001128">
    <property type="entry name" value="Cyt_P450"/>
</dbReference>
<feature type="transmembrane region" description="Helical" evidence="6">
    <location>
        <begin position="12"/>
        <end position="30"/>
    </location>
</feature>
<dbReference type="Proteomes" id="UP000241690">
    <property type="component" value="Unassembled WGS sequence"/>
</dbReference>
<keyword evidence="4 5" id="KW-0408">Iron</keyword>
<comment type="cofactor">
    <cofactor evidence="5">
        <name>heme</name>
        <dbReference type="ChEBI" id="CHEBI:30413"/>
    </cofactor>
</comment>
<evidence type="ECO:0000313" key="8">
    <source>
        <dbReference type="Proteomes" id="UP000241690"/>
    </source>
</evidence>
<keyword evidence="5" id="KW-0349">Heme</keyword>
<dbReference type="SUPFAM" id="SSF48264">
    <property type="entry name" value="Cytochrome P450"/>
    <property type="match status" value="1"/>
</dbReference>
<evidence type="ECO:0000256" key="1">
    <source>
        <dbReference type="ARBA" id="ARBA00010617"/>
    </source>
</evidence>
<gene>
    <name evidence="7" type="ORF">M431DRAFT_107123</name>
</gene>
<keyword evidence="6" id="KW-0812">Transmembrane</keyword>
<proteinExistence type="inferred from homology"/>
<dbReference type="GeneID" id="36620196"/>
<reference evidence="7 8" key="1">
    <citation type="submission" date="2016-07" db="EMBL/GenBank/DDBJ databases">
        <title>Multiple horizontal gene transfer events from other fungi enriched the ability of initially mycotrophic Trichoderma (Ascomycota) to feed on dead plant biomass.</title>
        <authorList>
            <consortium name="DOE Joint Genome Institute"/>
            <person name="Aerts A."/>
            <person name="Atanasova L."/>
            <person name="Chenthamara K."/>
            <person name="Zhang J."/>
            <person name="Grujic M."/>
            <person name="Henrissat B."/>
            <person name="Kuo A."/>
            <person name="Salamov A."/>
            <person name="Lipzen A."/>
            <person name="Labutti K."/>
            <person name="Barry K."/>
            <person name="Miao Y."/>
            <person name="Rahimi M.J."/>
            <person name="Shen Q."/>
            <person name="Grigoriev I.V."/>
            <person name="Kubicek C.P."/>
            <person name="Druzhinina I.S."/>
        </authorList>
    </citation>
    <scope>NUCLEOTIDE SEQUENCE [LARGE SCALE GENOMIC DNA]</scope>
    <source>
        <strain evidence="7 8">CBS 226.95</strain>
    </source>
</reference>
<keyword evidence="3" id="KW-0560">Oxidoreductase</keyword>
<evidence type="ECO:0000256" key="3">
    <source>
        <dbReference type="ARBA" id="ARBA00023002"/>
    </source>
</evidence>
<protein>
    <recommendedName>
        <fullName evidence="9">Cytochrome P450</fullName>
    </recommendedName>
</protein>
<dbReference type="InterPro" id="IPR002401">
    <property type="entry name" value="Cyt_P450_E_grp-I"/>
</dbReference>